<evidence type="ECO:0000313" key="2">
    <source>
        <dbReference type="EMBL" id="KMQ97288.1"/>
    </source>
</evidence>
<gene>
    <name evidence="2" type="ORF">RF55_2382</name>
</gene>
<feature type="non-terminal residue" evidence="2">
    <location>
        <position position="112"/>
    </location>
</feature>
<dbReference type="PANTHER" id="PTHR23278">
    <property type="entry name" value="SIDESTEP PROTEIN"/>
    <property type="match status" value="1"/>
</dbReference>
<accession>A0A0J7L3Z4</accession>
<dbReference type="Proteomes" id="UP000036403">
    <property type="component" value="Unassembled WGS sequence"/>
</dbReference>
<organism evidence="2 3">
    <name type="scientific">Lasius niger</name>
    <name type="common">Black garden ant</name>
    <dbReference type="NCBI Taxonomy" id="67767"/>
    <lineage>
        <taxon>Eukaryota</taxon>
        <taxon>Metazoa</taxon>
        <taxon>Ecdysozoa</taxon>
        <taxon>Arthropoda</taxon>
        <taxon>Hexapoda</taxon>
        <taxon>Insecta</taxon>
        <taxon>Pterygota</taxon>
        <taxon>Neoptera</taxon>
        <taxon>Endopterygota</taxon>
        <taxon>Hymenoptera</taxon>
        <taxon>Apocrita</taxon>
        <taxon>Aculeata</taxon>
        <taxon>Formicoidea</taxon>
        <taxon>Formicidae</taxon>
        <taxon>Formicinae</taxon>
        <taxon>Lasius</taxon>
        <taxon>Lasius</taxon>
    </lineage>
</organism>
<evidence type="ECO:0000259" key="1">
    <source>
        <dbReference type="PROSITE" id="PS50835"/>
    </source>
</evidence>
<dbReference type="STRING" id="67767.A0A0J7L3Z4"/>
<evidence type="ECO:0000313" key="3">
    <source>
        <dbReference type="Proteomes" id="UP000036403"/>
    </source>
</evidence>
<dbReference type="PaxDb" id="67767-A0A0J7L3Z4"/>
<keyword evidence="3" id="KW-1185">Reference proteome</keyword>
<reference evidence="2 3" key="1">
    <citation type="submission" date="2015-04" db="EMBL/GenBank/DDBJ databases">
        <title>Lasius niger genome sequencing.</title>
        <authorList>
            <person name="Konorov E.A."/>
            <person name="Nikitin M.A."/>
            <person name="Kirill M.V."/>
            <person name="Chang P."/>
        </authorList>
    </citation>
    <scope>NUCLEOTIDE SEQUENCE [LARGE SCALE GENOMIC DNA]</scope>
    <source>
        <tissue evidence="2">Whole</tissue>
    </source>
</reference>
<sequence>MRLFYIVPPQKPNIINEQGSSVSEVAGPYEEGGDMRLHCYVYGGRPEPKVRWWRGETLLDSKDESGESHDVRRNTLVVSELSRADLHAVFECQASNNNISQPVSMSVAIEMH</sequence>
<dbReference type="InterPro" id="IPR036179">
    <property type="entry name" value="Ig-like_dom_sf"/>
</dbReference>
<dbReference type="OrthoDB" id="7635112at2759"/>
<protein>
    <submittedName>
        <fullName evidence="2">V-set and immunoglobulin domain-containing protein 1</fullName>
    </submittedName>
</protein>
<dbReference type="InterPro" id="IPR013783">
    <property type="entry name" value="Ig-like_fold"/>
</dbReference>
<name>A0A0J7L3Z4_LASNI</name>
<dbReference type="EMBL" id="LBMM01000885">
    <property type="protein sequence ID" value="KMQ97288.1"/>
    <property type="molecule type" value="Genomic_DNA"/>
</dbReference>
<dbReference type="Pfam" id="PF13927">
    <property type="entry name" value="Ig_3"/>
    <property type="match status" value="1"/>
</dbReference>
<dbReference type="PANTHER" id="PTHR23278:SF19">
    <property type="entry name" value="OBSCURIN"/>
    <property type="match status" value="1"/>
</dbReference>
<dbReference type="PROSITE" id="PS50835">
    <property type="entry name" value="IG_LIKE"/>
    <property type="match status" value="1"/>
</dbReference>
<dbReference type="Gene3D" id="2.60.40.10">
    <property type="entry name" value="Immunoglobulins"/>
    <property type="match status" value="1"/>
</dbReference>
<dbReference type="AlphaFoldDB" id="A0A0J7L3Z4"/>
<proteinExistence type="predicted"/>
<dbReference type="SUPFAM" id="SSF48726">
    <property type="entry name" value="Immunoglobulin"/>
    <property type="match status" value="1"/>
</dbReference>
<comment type="caution">
    <text evidence="2">The sequence shown here is derived from an EMBL/GenBank/DDBJ whole genome shotgun (WGS) entry which is preliminary data.</text>
</comment>
<feature type="domain" description="Ig-like" evidence="1">
    <location>
        <begin position="12"/>
        <end position="108"/>
    </location>
</feature>
<dbReference type="InterPro" id="IPR007110">
    <property type="entry name" value="Ig-like_dom"/>
</dbReference>